<gene>
    <name evidence="1" type="ORF">NA56DRAFT_582170</name>
</gene>
<dbReference type="Proteomes" id="UP000235672">
    <property type="component" value="Unassembled WGS sequence"/>
</dbReference>
<keyword evidence="2" id="KW-1185">Reference proteome</keyword>
<evidence type="ECO:0000313" key="1">
    <source>
        <dbReference type="EMBL" id="PMD15337.1"/>
    </source>
</evidence>
<sequence length="89" mass="10915">MFNFGWAKMDKYYKLTDKIPVYLIMMVLYPSRKWKWIEKYWKEDWIPEAKERENVEILGDKLQAINNTNYAINRLDNVQSCYETSKRLP</sequence>
<dbReference type="EMBL" id="KZ613514">
    <property type="protein sequence ID" value="PMD15337.1"/>
    <property type="molecule type" value="Genomic_DNA"/>
</dbReference>
<protein>
    <submittedName>
        <fullName evidence="1">Uncharacterized protein</fullName>
    </submittedName>
</protein>
<accession>A0A2J6PMU4</accession>
<dbReference type="AlphaFoldDB" id="A0A2J6PMU4"/>
<evidence type="ECO:0000313" key="2">
    <source>
        <dbReference type="Proteomes" id="UP000235672"/>
    </source>
</evidence>
<organism evidence="1 2">
    <name type="scientific">Hyaloscypha hepaticicola</name>
    <dbReference type="NCBI Taxonomy" id="2082293"/>
    <lineage>
        <taxon>Eukaryota</taxon>
        <taxon>Fungi</taxon>
        <taxon>Dikarya</taxon>
        <taxon>Ascomycota</taxon>
        <taxon>Pezizomycotina</taxon>
        <taxon>Leotiomycetes</taxon>
        <taxon>Helotiales</taxon>
        <taxon>Hyaloscyphaceae</taxon>
        <taxon>Hyaloscypha</taxon>
    </lineage>
</organism>
<proteinExistence type="predicted"/>
<name>A0A2J6PMU4_9HELO</name>
<reference evidence="1 2" key="1">
    <citation type="submission" date="2016-05" db="EMBL/GenBank/DDBJ databases">
        <title>A degradative enzymes factory behind the ericoid mycorrhizal symbiosis.</title>
        <authorList>
            <consortium name="DOE Joint Genome Institute"/>
            <person name="Martino E."/>
            <person name="Morin E."/>
            <person name="Grelet G."/>
            <person name="Kuo A."/>
            <person name="Kohler A."/>
            <person name="Daghino S."/>
            <person name="Barry K."/>
            <person name="Choi C."/>
            <person name="Cichocki N."/>
            <person name="Clum A."/>
            <person name="Copeland A."/>
            <person name="Hainaut M."/>
            <person name="Haridas S."/>
            <person name="Labutti K."/>
            <person name="Lindquist E."/>
            <person name="Lipzen A."/>
            <person name="Khouja H.-R."/>
            <person name="Murat C."/>
            <person name="Ohm R."/>
            <person name="Olson A."/>
            <person name="Spatafora J."/>
            <person name="Veneault-Fourrey C."/>
            <person name="Henrissat B."/>
            <person name="Grigoriev I."/>
            <person name="Martin F."/>
            <person name="Perotto S."/>
        </authorList>
    </citation>
    <scope>NUCLEOTIDE SEQUENCE [LARGE SCALE GENOMIC DNA]</scope>
    <source>
        <strain evidence="1 2">UAMH 7357</strain>
    </source>
</reference>
<dbReference type="OrthoDB" id="3439855at2759"/>